<name>A0A1H6WMF7_9BACL</name>
<proteinExistence type="predicted"/>
<accession>A0A1H6WMF7</accession>
<sequence length="152" mass="16693">MKLKTVNKQFRLVGVKGTGAFEEFGTLVPKAAQEVIVRSGGIESVAGKEIAVFEPKKSHDHLEGEFYVGLLVDVPLDKVPLGMTYMEVLGHYATARGTMEDLQGLHAALLKQTMESGFHINREEYIVEVYIPADTGEEVEIYLPILSQNTAG</sequence>
<dbReference type="EMBL" id="FNZF01000002">
    <property type="protein sequence ID" value="SEJ13950.1"/>
    <property type="molecule type" value="Genomic_DNA"/>
</dbReference>
<protein>
    <recommendedName>
        <fullName evidence="3">GyrI-like small molecule binding domain-containing protein</fullName>
    </recommendedName>
</protein>
<gene>
    <name evidence="1" type="ORF">SAMN04488127_1081</name>
</gene>
<evidence type="ECO:0000313" key="1">
    <source>
        <dbReference type="EMBL" id="SEJ13950.1"/>
    </source>
</evidence>
<dbReference type="AlphaFoldDB" id="A0A1H6WMF7"/>
<organism evidence="1 2">
    <name type="scientific">Bhargavaea ginsengi</name>
    <dbReference type="NCBI Taxonomy" id="426757"/>
    <lineage>
        <taxon>Bacteria</taxon>
        <taxon>Bacillati</taxon>
        <taxon>Bacillota</taxon>
        <taxon>Bacilli</taxon>
        <taxon>Bacillales</taxon>
        <taxon>Caryophanaceae</taxon>
        <taxon>Bhargavaea</taxon>
    </lineage>
</organism>
<evidence type="ECO:0008006" key="3">
    <source>
        <dbReference type="Google" id="ProtNLM"/>
    </source>
</evidence>
<dbReference type="Proteomes" id="UP000199200">
    <property type="component" value="Unassembled WGS sequence"/>
</dbReference>
<keyword evidence="2" id="KW-1185">Reference proteome</keyword>
<dbReference type="STRING" id="426757.SAMN04488127_1081"/>
<dbReference type="InterPro" id="IPR011256">
    <property type="entry name" value="Reg_factor_effector_dom_sf"/>
</dbReference>
<dbReference type="Gene3D" id="3.20.80.10">
    <property type="entry name" value="Regulatory factor, effector binding domain"/>
    <property type="match status" value="1"/>
</dbReference>
<evidence type="ECO:0000313" key="2">
    <source>
        <dbReference type="Proteomes" id="UP000199200"/>
    </source>
</evidence>
<reference evidence="2" key="1">
    <citation type="submission" date="2016-10" db="EMBL/GenBank/DDBJ databases">
        <authorList>
            <person name="Varghese N."/>
            <person name="Submissions S."/>
        </authorList>
    </citation>
    <scope>NUCLEOTIDE SEQUENCE [LARGE SCALE GENOMIC DNA]</scope>
    <source>
        <strain evidence="2">CGMCC 1.6763</strain>
    </source>
</reference>
<dbReference type="OrthoDB" id="2863365at2"/>
<dbReference type="RefSeq" id="WP_092050863.1">
    <property type="nucleotide sequence ID" value="NZ_FNZF01000002.1"/>
</dbReference>
<dbReference type="SUPFAM" id="SSF55136">
    <property type="entry name" value="Probable bacterial effector-binding domain"/>
    <property type="match status" value="1"/>
</dbReference>